<dbReference type="GeneID" id="116219896"/>
<name>A0A6P8EUE9_CLUHA</name>
<feature type="domain" description="FAM186A/B C-terminal" evidence="2">
    <location>
        <begin position="129"/>
        <end position="290"/>
    </location>
</feature>
<dbReference type="OrthoDB" id="8857017at2759"/>
<sequence>MKKPPAPKVVPATDAEMEPPLQPPFQPPFFNITEKPPSVTAVPKPVESVHSRSFDAEEEELWSKPLPKQKVERASSDREPKPRRSSVLQVKAAPKQPSRSPSPKLSEEDLERYVVEDGENIKKEMAAVRYRLSVDAQRNNLKLLNQADKNADISSKLYQLAKHTIKRSLNAADLRLSCLMRKYIAHKALMQVRHSLHVQLLSARELNDGQALNEVYTFLSKLEEYERAVMKRFSARQAATDEDRVMYLTRTTCLFKQIREDCGVRLILPYSSSCDSQRQPSLFIRSQRLVVGPRPGSRSRSQPRLQRPPTAPARLQHQGSEDIPRIMCSRVTRGPVQSSAPQATPMWDMKSMLHNMELARKTPMPPATMPILPRLLEMDISQRRVKALRMAQSRMAGAAPQPVAVGDAWVA</sequence>
<dbReference type="AlphaFoldDB" id="A0A6P8EUE9"/>
<feature type="compositionally biased region" description="Basic and acidic residues" evidence="1">
    <location>
        <begin position="69"/>
        <end position="82"/>
    </location>
</feature>
<accession>A0A6P8EUE9</accession>
<evidence type="ECO:0000256" key="1">
    <source>
        <dbReference type="SAM" id="MobiDB-lite"/>
    </source>
</evidence>
<reference evidence="4" key="1">
    <citation type="submission" date="2025-08" db="UniProtKB">
        <authorList>
            <consortium name="RefSeq"/>
        </authorList>
    </citation>
    <scope>IDENTIFICATION</scope>
</reference>
<dbReference type="RefSeq" id="XP_031419873.1">
    <property type="nucleotide sequence ID" value="XM_031564013.1"/>
</dbReference>
<evidence type="ECO:0000259" key="2">
    <source>
        <dbReference type="Pfam" id="PF20865"/>
    </source>
</evidence>
<gene>
    <name evidence="4" type="primary">LOC116219896</name>
</gene>
<organism evidence="3 4">
    <name type="scientific">Clupea harengus</name>
    <name type="common">Atlantic herring</name>
    <dbReference type="NCBI Taxonomy" id="7950"/>
    <lineage>
        <taxon>Eukaryota</taxon>
        <taxon>Metazoa</taxon>
        <taxon>Chordata</taxon>
        <taxon>Craniata</taxon>
        <taxon>Vertebrata</taxon>
        <taxon>Euteleostomi</taxon>
        <taxon>Actinopterygii</taxon>
        <taxon>Neopterygii</taxon>
        <taxon>Teleostei</taxon>
        <taxon>Clupei</taxon>
        <taxon>Clupeiformes</taxon>
        <taxon>Clupeoidei</taxon>
        <taxon>Clupeidae</taxon>
        <taxon>Clupea</taxon>
    </lineage>
</organism>
<dbReference type="Proteomes" id="UP000515152">
    <property type="component" value="Chromosome 26"/>
</dbReference>
<dbReference type="InterPro" id="IPR049146">
    <property type="entry name" value="FAM186A_B_C"/>
</dbReference>
<protein>
    <submittedName>
        <fullName evidence="4">Uncharacterized protein LOC116219896</fullName>
    </submittedName>
</protein>
<proteinExistence type="predicted"/>
<feature type="region of interest" description="Disordered" evidence="1">
    <location>
        <begin position="289"/>
        <end position="321"/>
    </location>
</feature>
<feature type="compositionally biased region" description="Low complexity" evidence="1">
    <location>
        <begin position="292"/>
        <end position="308"/>
    </location>
</feature>
<evidence type="ECO:0000313" key="4">
    <source>
        <dbReference type="RefSeq" id="XP_031419873.1"/>
    </source>
</evidence>
<evidence type="ECO:0000313" key="3">
    <source>
        <dbReference type="Proteomes" id="UP000515152"/>
    </source>
</evidence>
<feature type="region of interest" description="Disordered" evidence="1">
    <location>
        <begin position="1"/>
        <end position="110"/>
    </location>
</feature>
<dbReference type="KEGG" id="char:116219896"/>
<dbReference type="Pfam" id="PF20865">
    <property type="entry name" value="FAM186A-B_C"/>
    <property type="match status" value="1"/>
</dbReference>
<keyword evidence="3" id="KW-1185">Reference proteome</keyword>